<sequence>MHRAKRKKDAENKPKVRISLSAASITNPSSYKASGSLKKAIVFPRSTDGKELLKKSKNKLGMKGKPKTMFVVRENVLCFLPLGGAPLSAVENDEVVYISADAEPKDNDEDEAEKKPKIKRDAKSSSAAAPSVSGKAKITSDGVDHLCDLLSYLRAGPPSADETGEASHKRRRKTMKLLIKEHQRSKIDPSSSSSSSSSKLSKPSSSKLTSSLSSSLSSEKVRISLSAASITNPSSYKASGSLKKAIVFPRSTDGKELLKKSKNKLGMKGKPKTMFVVRENVLCFLPLGGAPLSAVENDEVVYISADAEPKDDDEDEAEKKPAASLASSQVLVLAGETGCGKSTQIPQYLLNVPGSNICVSQPRRVAAITLAERVATDHANPAPPGSANSLVGYKVRLDKKTSTTTRITYMTIGILLRMLINGPANLPYTHIVLDEVHERGLELDFTLGLVKKLLATDRNIRVIIMSATVNMEKFLTYFSSIPHCPPPESLQIPGRTFPVTLHSLPDCELAAGKTMEPIKVSPAEQNPKMSPRVVHRIDEQFIVGLATSLVKRKDGAILVFLPGQRDIDSLHRRMRDDRFLGKNATVLPLHSSLPRNKQRLVFLPPEQGVKIVLSTNVAETSVTIPDVVHVIDTGIVKESRYKSGSSMKELVTVWISEASMQQRCGRAGRVQAGHCWRMFSPETAPFTRFTLPEIFRVPLEDLILQVFLLEELTNNGAIAILDWLATLLEPPPKSAVVHSCVQLQEVGAIKNTDKGVFRLTPLGFHLAHLPLDVRVAKILVHGCLLSCLEPSLKVAAILSATKTILYSGRGAKTSSEQIENIINNGYGGRKTDHHARCDLAASISFFDVYKNHFQPGVRGSRWKWAKENGMDYDAISEVEGLITQFTDLLIDANFVTRQNLPSHNINSSKSIFLQCCLVSGLYPNVAVLQRPKVTGKGGNLITKDKERARPHFSSFQMKRVKDAGATGKDAYVVFHSKHRTVGVGGEGMLFLSQVSFVSRFALLLFCGGAGDCEVDSGYITLGNILKLKVGGSGDNIALLVQGMRNVIDNMLTDSLVGNKWEDEKFLRICGTLEKLLVDE</sequence>
<organism evidence="8 9">
    <name type="scientific">Triparma laevis f. inornata</name>
    <dbReference type="NCBI Taxonomy" id="1714386"/>
    <lineage>
        <taxon>Eukaryota</taxon>
        <taxon>Sar</taxon>
        <taxon>Stramenopiles</taxon>
        <taxon>Ochrophyta</taxon>
        <taxon>Bolidophyceae</taxon>
        <taxon>Parmales</taxon>
        <taxon>Triparmaceae</taxon>
        <taxon>Triparma</taxon>
    </lineage>
</organism>
<keyword evidence="2" id="KW-0378">Hydrolase</keyword>
<evidence type="ECO:0008006" key="10">
    <source>
        <dbReference type="Google" id="ProtNLM"/>
    </source>
</evidence>
<dbReference type="PANTHER" id="PTHR18934">
    <property type="entry name" value="ATP-DEPENDENT RNA HELICASE"/>
    <property type="match status" value="1"/>
</dbReference>
<feature type="region of interest" description="Disordered" evidence="5">
    <location>
        <begin position="179"/>
        <end position="213"/>
    </location>
</feature>
<dbReference type="SUPFAM" id="SSF52540">
    <property type="entry name" value="P-loop containing nucleoside triphosphate hydrolases"/>
    <property type="match status" value="1"/>
</dbReference>
<dbReference type="PANTHER" id="PTHR18934:SF119">
    <property type="entry name" value="ATP-DEPENDENT RNA HELICASE A"/>
    <property type="match status" value="1"/>
</dbReference>
<dbReference type="SMART" id="SM00847">
    <property type="entry name" value="HA2"/>
    <property type="match status" value="1"/>
</dbReference>
<protein>
    <recommendedName>
        <fullName evidence="10">ATP-dependent RNA helicase</fullName>
    </recommendedName>
</protein>
<dbReference type="CDD" id="cd17917">
    <property type="entry name" value="DEXHc_RHA-like"/>
    <property type="match status" value="1"/>
</dbReference>
<comment type="caution">
    <text evidence="8">The sequence shown here is derived from an EMBL/GenBank/DDBJ whole genome shotgun (WGS) entry which is preliminary data.</text>
</comment>
<feature type="domain" description="Helicase C-terminal" evidence="7">
    <location>
        <begin position="541"/>
        <end position="710"/>
    </location>
</feature>
<name>A0A9W7A2U0_9STRA</name>
<evidence type="ECO:0000256" key="5">
    <source>
        <dbReference type="SAM" id="MobiDB-lite"/>
    </source>
</evidence>
<keyword evidence="3" id="KW-0347">Helicase</keyword>
<dbReference type="InterPro" id="IPR027417">
    <property type="entry name" value="P-loop_NTPase"/>
</dbReference>
<evidence type="ECO:0000256" key="2">
    <source>
        <dbReference type="ARBA" id="ARBA00022801"/>
    </source>
</evidence>
<feature type="compositionally biased region" description="Low complexity" evidence="5">
    <location>
        <begin position="124"/>
        <end position="137"/>
    </location>
</feature>
<dbReference type="GO" id="GO:0016787">
    <property type="term" value="F:hydrolase activity"/>
    <property type="evidence" value="ECO:0007669"/>
    <property type="project" value="UniProtKB-KW"/>
</dbReference>
<dbReference type="AlphaFoldDB" id="A0A9W7A2U0"/>
<proteinExistence type="predicted"/>
<feature type="domain" description="Helicase ATP-binding" evidence="6">
    <location>
        <begin position="322"/>
        <end position="487"/>
    </location>
</feature>
<feature type="compositionally biased region" description="Low complexity" evidence="5">
    <location>
        <begin position="190"/>
        <end position="213"/>
    </location>
</feature>
<dbReference type="Gene3D" id="3.40.50.300">
    <property type="entry name" value="P-loop containing nucleotide triphosphate hydrolases"/>
    <property type="match status" value="2"/>
</dbReference>
<evidence type="ECO:0000313" key="9">
    <source>
        <dbReference type="Proteomes" id="UP001162640"/>
    </source>
</evidence>
<dbReference type="InterPro" id="IPR014001">
    <property type="entry name" value="Helicase_ATP-bd"/>
</dbReference>
<dbReference type="SMART" id="SM00490">
    <property type="entry name" value="HELICc"/>
    <property type="match status" value="1"/>
</dbReference>
<dbReference type="GO" id="GO:0005524">
    <property type="term" value="F:ATP binding"/>
    <property type="evidence" value="ECO:0007669"/>
    <property type="project" value="UniProtKB-KW"/>
</dbReference>
<dbReference type="Gene3D" id="1.20.120.1080">
    <property type="match status" value="1"/>
</dbReference>
<dbReference type="InterPro" id="IPR001650">
    <property type="entry name" value="Helicase_C-like"/>
</dbReference>
<dbReference type="InterPro" id="IPR007502">
    <property type="entry name" value="Helicase-assoc_dom"/>
</dbReference>
<dbReference type="Pfam" id="PF00270">
    <property type="entry name" value="DEAD"/>
    <property type="match status" value="1"/>
</dbReference>
<evidence type="ECO:0000256" key="1">
    <source>
        <dbReference type="ARBA" id="ARBA00022741"/>
    </source>
</evidence>
<gene>
    <name evidence="8" type="ORF">TL16_g03300</name>
</gene>
<dbReference type="GO" id="GO:0004386">
    <property type="term" value="F:helicase activity"/>
    <property type="evidence" value="ECO:0007669"/>
    <property type="project" value="UniProtKB-KW"/>
</dbReference>
<dbReference type="InterPro" id="IPR011545">
    <property type="entry name" value="DEAD/DEAH_box_helicase_dom"/>
</dbReference>
<dbReference type="Pfam" id="PF00271">
    <property type="entry name" value="Helicase_C"/>
    <property type="match status" value="1"/>
</dbReference>
<keyword evidence="4" id="KW-0067">ATP-binding</keyword>
<accession>A0A9W7A2U0</accession>
<evidence type="ECO:0000259" key="7">
    <source>
        <dbReference type="PROSITE" id="PS51194"/>
    </source>
</evidence>
<dbReference type="EMBL" id="BLQM01000086">
    <property type="protein sequence ID" value="GMH61643.1"/>
    <property type="molecule type" value="Genomic_DNA"/>
</dbReference>
<feature type="region of interest" description="Disordered" evidence="5">
    <location>
        <begin position="100"/>
        <end position="137"/>
    </location>
</feature>
<dbReference type="CDD" id="cd18791">
    <property type="entry name" value="SF2_C_RHA"/>
    <property type="match status" value="1"/>
</dbReference>
<dbReference type="Proteomes" id="UP001162640">
    <property type="component" value="Unassembled WGS sequence"/>
</dbReference>
<evidence type="ECO:0000259" key="6">
    <source>
        <dbReference type="PROSITE" id="PS51192"/>
    </source>
</evidence>
<dbReference type="PROSITE" id="PS51194">
    <property type="entry name" value="HELICASE_CTER"/>
    <property type="match status" value="1"/>
</dbReference>
<feature type="compositionally biased region" description="Basic and acidic residues" evidence="5">
    <location>
        <begin position="112"/>
        <end position="123"/>
    </location>
</feature>
<keyword evidence="1" id="KW-0547">Nucleotide-binding</keyword>
<evidence type="ECO:0000256" key="4">
    <source>
        <dbReference type="ARBA" id="ARBA00022840"/>
    </source>
</evidence>
<reference evidence="9" key="1">
    <citation type="journal article" date="2023" name="Commun. Biol.">
        <title>Genome analysis of Parmales, the sister group of diatoms, reveals the evolutionary specialization of diatoms from phago-mixotrophs to photoautotrophs.</title>
        <authorList>
            <person name="Ban H."/>
            <person name="Sato S."/>
            <person name="Yoshikawa S."/>
            <person name="Yamada K."/>
            <person name="Nakamura Y."/>
            <person name="Ichinomiya M."/>
            <person name="Sato N."/>
            <person name="Blanc-Mathieu R."/>
            <person name="Endo H."/>
            <person name="Kuwata A."/>
            <person name="Ogata H."/>
        </authorList>
    </citation>
    <scope>NUCLEOTIDE SEQUENCE [LARGE SCALE GENOMIC DNA]</scope>
</reference>
<evidence type="ECO:0000256" key="3">
    <source>
        <dbReference type="ARBA" id="ARBA00022806"/>
    </source>
</evidence>
<dbReference type="PROSITE" id="PS51192">
    <property type="entry name" value="HELICASE_ATP_BIND_1"/>
    <property type="match status" value="1"/>
</dbReference>
<dbReference type="GO" id="GO:0003723">
    <property type="term" value="F:RNA binding"/>
    <property type="evidence" value="ECO:0007669"/>
    <property type="project" value="TreeGrafter"/>
</dbReference>
<evidence type="ECO:0000313" key="8">
    <source>
        <dbReference type="EMBL" id="GMH61643.1"/>
    </source>
</evidence>
<dbReference type="SMART" id="SM00487">
    <property type="entry name" value="DEXDc"/>
    <property type="match status" value="1"/>
</dbReference>